<organism evidence="2 3">
    <name type="scientific">Delftia acidovorans (strain DSM 14801 / SPH-1)</name>
    <dbReference type="NCBI Taxonomy" id="398578"/>
    <lineage>
        <taxon>Bacteria</taxon>
        <taxon>Pseudomonadati</taxon>
        <taxon>Pseudomonadota</taxon>
        <taxon>Betaproteobacteria</taxon>
        <taxon>Burkholderiales</taxon>
        <taxon>Comamonadaceae</taxon>
        <taxon>Delftia</taxon>
    </lineage>
</organism>
<reference evidence="3" key="2">
    <citation type="submission" date="2007-11" db="EMBL/GenBank/DDBJ databases">
        <title>Complete sequence of Delftia acidovorans DSM 14801 / SPH-1.</title>
        <authorList>
            <person name="Copeland A."/>
            <person name="Lucas S."/>
            <person name="Lapidus A."/>
            <person name="Barry K."/>
            <person name="Glavina del Rio T."/>
            <person name="Dalin E."/>
            <person name="Tice H."/>
            <person name="Pitluck S."/>
            <person name="Lowry S."/>
            <person name="Clum A."/>
            <person name="Schmutz J."/>
            <person name="Larimer F."/>
            <person name="Land M."/>
            <person name="Hauser L."/>
            <person name="Kyrpides N."/>
            <person name="Kim E."/>
            <person name="Schleheck D."/>
            <person name="Richardson P."/>
        </authorList>
    </citation>
    <scope>NUCLEOTIDE SEQUENCE [LARGE SCALE GENOMIC DNA]</scope>
    <source>
        <strain evidence="3">DSM 14801 / SPH-1</strain>
    </source>
</reference>
<evidence type="ECO:0000259" key="1">
    <source>
        <dbReference type="Pfam" id="PF02954"/>
    </source>
</evidence>
<dbReference type="Proteomes" id="UP000000784">
    <property type="component" value="Chromosome"/>
</dbReference>
<dbReference type="InterPro" id="IPR002197">
    <property type="entry name" value="HTH_Fis"/>
</dbReference>
<sequence>MMSVMQQPPPAPLPSNPFYATRQDRVALARERYFERGERPSGLVSEPVLQSWTRCLGASRSPDEKISFDPVSKIRTATLLTHNRALIEAVRDPIAELETVIAGSQARAMLTCSEGVVLIASRPTPGDGPLLLTAARVGVNIAEDAVGTGAPGVAVRTGEVCHVRGGEHFFRCLASLHCAAAPVRDASGRTVAMLDLSSEAGPFRFDAGAMAHMYATCIENRLLVGAARMHLLLRFQSSRSMFGTPLEGLAAVDGEGMVRWFNGVGAQLFDSPRRPAEGLAAEEVFGLGLNQLLELAHHGQARPQMLPTGLTLWMEARLDEASSQIEEVLPAIEALPPPAEAPSEAPSSLGEASRELIEQALARCQGNISQAARMLGVSRGLLYRRLREWGRA</sequence>
<reference evidence="2 3" key="1">
    <citation type="journal article" date="2004" name="Appl. Environ. Microbiol.">
        <title>Mineralization of individual congeners of linear alkylbenzenesulfonate by defined pairs of heterotrophic bacteria.</title>
        <authorList>
            <person name="Schleheck D."/>
            <person name="Knepper T.P."/>
            <person name="Fischer K."/>
            <person name="Cook A.M."/>
        </authorList>
    </citation>
    <scope>NUCLEOTIDE SEQUENCE [LARGE SCALE GENOMIC DNA]</scope>
    <source>
        <strain evidence="3">DSM 14801 / SPH-1</strain>
    </source>
</reference>
<dbReference type="PRINTS" id="PR01590">
    <property type="entry name" value="HTHFIS"/>
</dbReference>
<dbReference type="EMBL" id="CP000884">
    <property type="protein sequence ID" value="ABX35992.1"/>
    <property type="molecule type" value="Genomic_DNA"/>
</dbReference>
<name>A9BZT4_DELAS</name>
<dbReference type="InterPro" id="IPR029016">
    <property type="entry name" value="GAF-like_dom_sf"/>
</dbReference>
<dbReference type="eggNOG" id="COG3284">
    <property type="taxonomic scope" value="Bacteria"/>
</dbReference>
<proteinExistence type="predicted"/>
<evidence type="ECO:0000313" key="3">
    <source>
        <dbReference type="Proteomes" id="UP000000784"/>
    </source>
</evidence>
<evidence type="ECO:0000313" key="2">
    <source>
        <dbReference type="EMBL" id="ABX35992.1"/>
    </source>
</evidence>
<dbReference type="Gene3D" id="3.30.450.40">
    <property type="match status" value="1"/>
</dbReference>
<protein>
    <submittedName>
        <fullName evidence="2">Transcriptional regulator, Fis family</fullName>
    </submittedName>
</protein>
<accession>A9BZT4</accession>
<dbReference type="KEGG" id="dac:Daci_3354"/>
<feature type="domain" description="DNA binding HTH" evidence="1">
    <location>
        <begin position="349"/>
        <end position="389"/>
    </location>
</feature>
<dbReference type="Pfam" id="PF02954">
    <property type="entry name" value="HTH_8"/>
    <property type="match status" value="1"/>
</dbReference>
<dbReference type="GO" id="GO:0043565">
    <property type="term" value="F:sequence-specific DNA binding"/>
    <property type="evidence" value="ECO:0007669"/>
    <property type="project" value="InterPro"/>
</dbReference>
<dbReference type="AlphaFoldDB" id="A9BZT4"/>
<dbReference type="InterPro" id="IPR009057">
    <property type="entry name" value="Homeodomain-like_sf"/>
</dbReference>
<dbReference type="SUPFAM" id="SSF46689">
    <property type="entry name" value="Homeodomain-like"/>
    <property type="match status" value="1"/>
</dbReference>
<dbReference type="HOGENOM" id="CLU_643948_0_0_4"/>
<dbReference type="Gene3D" id="1.10.10.60">
    <property type="entry name" value="Homeodomain-like"/>
    <property type="match status" value="1"/>
</dbReference>
<keyword evidence="3" id="KW-1185">Reference proteome</keyword>
<gene>
    <name evidence="2" type="ordered locus">Daci_3354</name>
</gene>
<dbReference type="STRING" id="398578.Daci_3354"/>